<feature type="domain" description="Radical SAM core" evidence="7">
    <location>
        <begin position="35"/>
        <end position="273"/>
    </location>
</feature>
<evidence type="ECO:0000313" key="9">
    <source>
        <dbReference type="Proteomes" id="UP000544222"/>
    </source>
</evidence>
<dbReference type="SFLD" id="SFLDG01067">
    <property type="entry name" value="SPASM/twitch_domain_containing"/>
    <property type="match status" value="1"/>
</dbReference>
<dbReference type="AlphaFoldDB" id="A0A7W5H3C3"/>
<dbReference type="InterPro" id="IPR050377">
    <property type="entry name" value="Radical_SAM_PqqE_MftC-like"/>
</dbReference>
<dbReference type="CDD" id="cd01335">
    <property type="entry name" value="Radical_SAM"/>
    <property type="match status" value="1"/>
</dbReference>
<dbReference type="Gene3D" id="3.20.20.70">
    <property type="entry name" value="Aldolase class I"/>
    <property type="match status" value="1"/>
</dbReference>
<dbReference type="SFLD" id="SFLDS00029">
    <property type="entry name" value="Radical_SAM"/>
    <property type="match status" value="1"/>
</dbReference>
<name>A0A7W5H3C3_9PORP</name>
<dbReference type="SFLD" id="SFLDG01386">
    <property type="entry name" value="main_SPASM_domain-containing"/>
    <property type="match status" value="1"/>
</dbReference>
<keyword evidence="6" id="KW-0411">Iron-sulfur</keyword>
<dbReference type="PROSITE" id="PS51918">
    <property type="entry name" value="RADICAL_SAM"/>
    <property type="match status" value="1"/>
</dbReference>
<keyword evidence="9" id="KW-1185">Reference proteome</keyword>
<keyword evidence="4" id="KW-0479">Metal-binding</keyword>
<dbReference type="InterPro" id="IPR034391">
    <property type="entry name" value="AdoMet-like_SPASM_containing"/>
</dbReference>
<dbReference type="InterPro" id="IPR023885">
    <property type="entry name" value="4Fe4S-binding_SPASM_dom"/>
</dbReference>
<dbReference type="InterPro" id="IPR058240">
    <property type="entry name" value="rSAM_sf"/>
</dbReference>
<dbReference type="PANTHER" id="PTHR11228:SF7">
    <property type="entry name" value="PQQA PEPTIDE CYCLASE"/>
    <property type="match status" value="1"/>
</dbReference>
<evidence type="ECO:0000256" key="4">
    <source>
        <dbReference type="ARBA" id="ARBA00022723"/>
    </source>
</evidence>
<evidence type="ECO:0000256" key="1">
    <source>
        <dbReference type="ARBA" id="ARBA00001966"/>
    </source>
</evidence>
<proteinExistence type="predicted"/>
<dbReference type="GO" id="GO:0046872">
    <property type="term" value="F:metal ion binding"/>
    <property type="evidence" value="ECO:0007669"/>
    <property type="project" value="UniProtKB-KW"/>
</dbReference>
<dbReference type="InterPro" id="IPR013785">
    <property type="entry name" value="Aldolase_TIM"/>
</dbReference>
<evidence type="ECO:0000256" key="5">
    <source>
        <dbReference type="ARBA" id="ARBA00023004"/>
    </source>
</evidence>
<dbReference type="GO" id="GO:0051536">
    <property type="term" value="F:iron-sulfur cluster binding"/>
    <property type="evidence" value="ECO:0007669"/>
    <property type="project" value="UniProtKB-KW"/>
</dbReference>
<dbReference type="Proteomes" id="UP000544222">
    <property type="component" value="Unassembled WGS sequence"/>
</dbReference>
<dbReference type="Pfam" id="PF04055">
    <property type="entry name" value="Radical_SAM"/>
    <property type="match status" value="1"/>
</dbReference>
<dbReference type="PANTHER" id="PTHR11228">
    <property type="entry name" value="RADICAL SAM DOMAIN PROTEIN"/>
    <property type="match status" value="1"/>
</dbReference>
<dbReference type="Pfam" id="PF13186">
    <property type="entry name" value="SPASM"/>
    <property type="match status" value="1"/>
</dbReference>
<protein>
    <submittedName>
        <fullName evidence="8">Radical SAM protein with 4Fe4S-binding SPASM domain</fullName>
    </submittedName>
</protein>
<keyword evidence="5" id="KW-0408">Iron</keyword>
<sequence>MFLKDYISWIRKGYNLLQLIVSYSVSVILKRPLFPMNPFSVSIEPSNQCNLHCPECPTGNGSLIRPKQMMNWDLYTKIIDELAPNISNLILYFQGEPLLHSKLPEMIRYAHAHKIYTMISTNGQLVTKETAYNLVTSGLNRIIISIDGTTQDVYNQYRKGGNLEKVRDAIILIAHWKKELHTTHPHIEAQFIVMQHNEHQIHDFKKMVNQLGADSARLKTAQIDWPNITHFVPKQTKFARYKQNKQGNWVLKHRLKNRCWRQWSSAVITSNGDVLPCCFDKNGEYVFGNMKQASFREIWHNKKAVTFRNSILHNRKQFEMCRNCTS</sequence>
<evidence type="ECO:0000313" key="8">
    <source>
        <dbReference type="EMBL" id="MBB3188252.1"/>
    </source>
</evidence>
<dbReference type="GO" id="GO:0003824">
    <property type="term" value="F:catalytic activity"/>
    <property type="evidence" value="ECO:0007669"/>
    <property type="project" value="InterPro"/>
</dbReference>
<evidence type="ECO:0000259" key="7">
    <source>
        <dbReference type="PROSITE" id="PS51918"/>
    </source>
</evidence>
<dbReference type="NCBIfam" id="TIGR04085">
    <property type="entry name" value="rSAM_more_4Fe4S"/>
    <property type="match status" value="1"/>
</dbReference>
<comment type="cofactor">
    <cofactor evidence="1">
        <name>[4Fe-4S] cluster</name>
        <dbReference type="ChEBI" id="CHEBI:49883"/>
    </cofactor>
</comment>
<evidence type="ECO:0000256" key="3">
    <source>
        <dbReference type="ARBA" id="ARBA00022691"/>
    </source>
</evidence>
<accession>A0A7W5H3C3</accession>
<dbReference type="SUPFAM" id="SSF102114">
    <property type="entry name" value="Radical SAM enzymes"/>
    <property type="match status" value="1"/>
</dbReference>
<dbReference type="InterPro" id="IPR007197">
    <property type="entry name" value="rSAM"/>
</dbReference>
<keyword evidence="3" id="KW-0949">S-adenosyl-L-methionine</keyword>
<comment type="caution">
    <text evidence="8">The sequence shown here is derived from an EMBL/GenBank/DDBJ whole genome shotgun (WGS) entry which is preliminary data.</text>
</comment>
<organism evidence="8 9">
    <name type="scientific">Microbacter margulisiae</name>
    <dbReference type="NCBI Taxonomy" id="1350067"/>
    <lineage>
        <taxon>Bacteria</taxon>
        <taxon>Pseudomonadati</taxon>
        <taxon>Bacteroidota</taxon>
        <taxon>Bacteroidia</taxon>
        <taxon>Bacteroidales</taxon>
        <taxon>Porphyromonadaceae</taxon>
        <taxon>Microbacter</taxon>
    </lineage>
</organism>
<keyword evidence="2" id="KW-0004">4Fe-4S</keyword>
<reference evidence="8 9" key="1">
    <citation type="submission" date="2020-08" db="EMBL/GenBank/DDBJ databases">
        <title>Genomic Encyclopedia of Type Strains, Phase IV (KMG-IV): sequencing the most valuable type-strain genomes for metagenomic binning, comparative biology and taxonomic classification.</title>
        <authorList>
            <person name="Goeker M."/>
        </authorList>
    </citation>
    <scope>NUCLEOTIDE SEQUENCE [LARGE SCALE GENOMIC DNA]</scope>
    <source>
        <strain evidence="8 9">DSM 27471</strain>
    </source>
</reference>
<dbReference type="SFLD" id="SFLDG01387">
    <property type="entry name" value="BtrN-like_SPASM_domain_contain"/>
    <property type="match status" value="1"/>
</dbReference>
<evidence type="ECO:0000256" key="2">
    <source>
        <dbReference type="ARBA" id="ARBA00022485"/>
    </source>
</evidence>
<gene>
    <name evidence="8" type="ORF">FHX64_002450</name>
</gene>
<dbReference type="EMBL" id="JACHYB010000002">
    <property type="protein sequence ID" value="MBB3188252.1"/>
    <property type="molecule type" value="Genomic_DNA"/>
</dbReference>
<evidence type="ECO:0000256" key="6">
    <source>
        <dbReference type="ARBA" id="ARBA00023014"/>
    </source>
</evidence>